<comment type="catalytic activity">
    <reaction evidence="11">
        <text>N-terminal L-seryl-[histone H4] + acetyl-CoA = N-terminal N(alpha)-acetyl-L-seryl-[histone H4] + CoA + H(+)</text>
        <dbReference type="Rhea" id="RHEA:50596"/>
        <dbReference type="Rhea" id="RHEA-COMP:12740"/>
        <dbReference type="Rhea" id="RHEA-COMP:12743"/>
        <dbReference type="ChEBI" id="CHEBI:15378"/>
        <dbReference type="ChEBI" id="CHEBI:57287"/>
        <dbReference type="ChEBI" id="CHEBI:57288"/>
        <dbReference type="ChEBI" id="CHEBI:64738"/>
        <dbReference type="ChEBI" id="CHEBI:83690"/>
        <dbReference type="EC" id="2.3.1.257"/>
    </reaction>
</comment>
<dbReference type="Gene3D" id="3.40.630.30">
    <property type="match status" value="1"/>
</dbReference>
<sequence length="192" mass="22259">MALHSGSLRVRRANTATSTTLQTHLNASQSPNLRFGVYRASELSEDRKRTMFSLLEAGVKDRLAASSMGWDETEKWEEVFSPLSRYILVVATENENLAAFCHFRFEHEDEWDILYCYEVHVHQAWRRRGLGRALLNQLVAVGEAQKMKRLLLTVLNSNPEAHALYQGFGFKMDEDTPEDADYEIMRYDLERR</sequence>
<dbReference type="CDD" id="cd04301">
    <property type="entry name" value="NAT_SF"/>
    <property type="match status" value="1"/>
</dbReference>
<evidence type="ECO:0000256" key="10">
    <source>
        <dbReference type="ARBA" id="ARBA00047821"/>
    </source>
</evidence>
<dbReference type="EC" id="2.3.1.257" evidence="4"/>
<dbReference type="GO" id="GO:0010485">
    <property type="term" value="F:histone H4 acetyltransferase activity"/>
    <property type="evidence" value="ECO:0007669"/>
    <property type="project" value="InterPro"/>
</dbReference>
<dbReference type="STRING" id="1314674.A0A0D7BRE8"/>
<evidence type="ECO:0000313" key="14">
    <source>
        <dbReference type="Proteomes" id="UP000054007"/>
    </source>
</evidence>
<organism evidence="13 14">
    <name type="scientific">Cylindrobasidium torrendii FP15055 ss-10</name>
    <dbReference type="NCBI Taxonomy" id="1314674"/>
    <lineage>
        <taxon>Eukaryota</taxon>
        <taxon>Fungi</taxon>
        <taxon>Dikarya</taxon>
        <taxon>Basidiomycota</taxon>
        <taxon>Agaricomycotina</taxon>
        <taxon>Agaricomycetes</taxon>
        <taxon>Agaricomycetidae</taxon>
        <taxon>Agaricales</taxon>
        <taxon>Marasmiineae</taxon>
        <taxon>Physalacriaceae</taxon>
        <taxon>Cylindrobasidium</taxon>
    </lineage>
</organism>
<keyword evidence="9 13" id="KW-0012">Acyltransferase</keyword>
<gene>
    <name evidence="13" type="ORF">CYLTODRAFT_486038</name>
</gene>
<dbReference type="PANTHER" id="PTHR20531">
    <property type="entry name" value="N-ALPHA-ACETYLTRANSFERASE 40"/>
    <property type="match status" value="1"/>
</dbReference>
<dbReference type="PROSITE" id="PS51186">
    <property type="entry name" value="GNAT"/>
    <property type="match status" value="1"/>
</dbReference>
<comment type="catalytic activity">
    <reaction evidence="10">
        <text>N-terminal L-seryl-[histone H2A] + acetyl-CoA = N-terminal N(alpha)-acetyl-L-seryl-[histone H2A] + CoA + H(+)</text>
        <dbReference type="Rhea" id="RHEA:50600"/>
        <dbReference type="Rhea" id="RHEA-COMP:12742"/>
        <dbReference type="Rhea" id="RHEA-COMP:12744"/>
        <dbReference type="ChEBI" id="CHEBI:15378"/>
        <dbReference type="ChEBI" id="CHEBI:57287"/>
        <dbReference type="ChEBI" id="CHEBI:57288"/>
        <dbReference type="ChEBI" id="CHEBI:64738"/>
        <dbReference type="ChEBI" id="CHEBI:83690"/>
        <dbReference type="EC" id="2.3.1.257"/>
    </reaction>
</comment>
<feature type="domain" description="N-acetyltransferase" evidence="12">
    <location>
        <begin position="38"/>
        <end position="190"/>
    </location>
</feature>
<evidence type="ECO:0000256" key="9">
    <source>
        <dbReference type="ARBA" id="ARBA00023315"/>
    </source>
</evidence>
<dbReference type="GO" id="GO:0005737">
    <property type="term" value="C:cytoplasm"/>
    <property type="evidence" value="ECO:0007669"/>
    <property type="project" value="UniProtKB-SubCell"/>
</dbReference>
<dbReference type="GO" id="GO:1990189">
    <property type="term" value="F:protein N-terminal-serine acetyltransferase activity"/>
    <property type="evidence" value="ECO:0007669"/>
    <property type="project" value="UniProtKB-EC"/>
</dbReference>
<dbReference type="PANTHER" id="PTHR20531:SF1">
    <property type="entry name" value="N-ALPHA-ACETYLTRANSFERASE 40"/>
    <property type="match status" value="1"/>
</dbReference>
<dbReference type="InterPro" id="IPR000182">
    <property type="entry name" value="GNAT_dom"/>
</dbReference>
<dbReference type="Pfam" id="PF00583">
    <property type="entry name" value="Acetyltransf_1"/>
    <property type="match status" value="1"/>
</dbReference>
<evidence type="ECO:0000313" key="13">
    <source>
        <dbReference type="EMBL" id="KIY72800.1"/>
    </source>
</evidence>
<evidence type="ECO:0000256" key="1">
    <source>
        <dbReference type="ARBA" id="ARBA00004123"/>
    </source>
</evidence>
<evidence type="ECO:0000256" key="11">
    <source>
        <dbReference type="ARBA" id="ARBA00049524"/>
    </source>
</evidence>
<keyword evidence="6" id="KW-0963">Cytoplasm</keyword>
<evidence type="ECO:0000256" key="8">
    <source>
        <dbReference type="ARBA" id="ARBA00023242"/>
    </source>
</evidence>
<comment type="similarity">
    <text evidence="3">Belongs to the acetyltransferase family. NAA40 subfamily.</text>
</comment>
<dbReference type="SUPFAM" id="SSF55729">
    <property type="entry name" value="Acyl-CoA N-acyltransferases (Nat)"/>
    <property type="match status" value="1"/>
</dbReference>
<dbReference type="InterPro" id="IPR016181">
    <property type="entry name" value="Acyl_CoA_acyltransferase"/>
</dbReference>
<dbReference type="GO" id="GO:0043998">
    <property type="term" value="F:histone H2A acetyltransferase activity"/>
    <property type="evidence" value="ECO:0007669"/>
    <property type="project" value="InterPro"/>
</dbReference>
<evidence type="ECO:0000256" key="6">
    <source>
        <dbReference type="ARBA" id="ARBA00022490"/>
    </source>
</evidence>
<evidence type="ECO:0000256" key="2">
    <source>
        <dbReference type="ARBA" id="ARBA00004496"/>
    </source>
</evidence>
<evidence type="ECO:0000259" key="12">
    <source>
        <dbReference type="PROSITE" id="PS51186"/>
    </source>
</evidence>
<dbReference type="InterPro" id="IPR039949">
    <property type="entry name" value="NAA40"/>
</dbReference>
<evidence type="ECO:0000256" key="3">
    <source>
        <dbReference type="ARBA" id="ARBA00008870"/>
    </source>
</evidence>
<evidence type="ECO:0000256" key="4">
    <source>
        <dbReference type="ARBA" id="ARBA00012950"/>
    </source>
</evidence>
<proteinExistence type="inferred from homology"/>
<evidence type="ECO:0000256" key="5">
    <source>
        <dbReference type="ARBA" id="ARBA00015043"/>
    </source>
</evidence>
<name>A0A0D7BRE8_9AGAR</name>
<keyword evidence="14" id="KW-1185">Reference proteome</keyword>
<comment type="subcellular location">
    <subcellularLocation>
        <location evidence="2">Cytoplasm</location>
    </subcellularLocation>
    <subcellularLocation>
        <location evidence="1">Nucleus</location>
    </subcellularLocation>
</comment>
<protein>
    <recommendedName>
        <fullName evidence="5">N-alpha-acetyltransferase 40</fullName>
        <ecNumber evidence="4">2.3.1.257</ecNumber>
    </recommendedName>
</protein>
<dbReference type="OrthoDB" id="424551at2759"/>
<accession>A0A0D7BRE8</accession>
<keyword evidence="8" id="KW-0539">Nucleus</keyword>
<dbReference type="AlphaFoldDB" id="A0A0D7BRE8"/>
<reference evidence="13 14" key="1">
    <citation type="journal article" date="2015" name="Fungal Genet. Biol.">
        <title>Evolution of novel wood decay mechanisms in Agaricales revealed by the genome sequences of Fistulina hepatica and Cylindrobasidium torrendii.</title>
        <authorList>
            <person name="Floudas D."/>
            <person name="Held B.W."/>
            <person name="Riley R."/>
            <person name="Nagy L.G."/>
            <person name="Koehler G."/>
            <person name="Ransdell A.S."/>
            <person name="Younus H."/>
            <person name="Chow J."/>
            <person name="Chiniquy J."/>
            <person name="Lipzen A."/>
            <person name="Tritt A."/>
            <person name="Sun H."/>
            <person name="Haridas S."/>
            <person name="LaButti K."/>
            <person name="Ohm R.A."/>
            <person name="Kues U."/>
            <person name="Blanchette R.A."/>
            <person name="Grigoriev I.V."/>
            <person name="Minto R.E."/>
            <person name="Hibbett D.S."/>
        </authorList>
    </citation>
    <scope>NUCLEOTIDE SEQUENCE [LARGE SCALE GENOMIC DNA]</scope>
    <source>
        <strain evidence="13 14">FP15055 ss-10</strain>
    </source>
</reference>
<dbReference type="EMBL" id="KN880440">
    <property type="protein sequence ID" value="KIY72800.1"/>
    <property type="molecule type" value="Genomic_DNA"/>
</dbReference>
<evidence type="ECO:0000256" key="7">
    <source>
        <dbReference type="ARBA" id="ARBA00022679"/>
    </source>
</evidence>
<dbReference type="Proteomes" id="UP000054007">
    <property type="component" value="Unassembled WGS sequence"/>
</dbReference>
<dbReference type="GO" id="GO:0005634">
    <property type="term" value="C:nucleus"/>
    <property type="evidence" value="ECO:0007669"/>
    <property type="project" value="UniProtKB-SubCell"/>
</dbReference>
<keyword evidence="7 13" id="KW-0808">Transferase</keyword>